<keyword evidence="4" id="KW-1185">Reference proteome</keyword>
<dbReference type="Gene3D" id="2.70.50.70">
    <property type="match status" value="1"/>
</dbReference>
<keyword evidence="2" id="KW-0732">Signal</keyword>
<accession>A0A9W8AHK1</accession>
<protein>
    <submittedName>
        <fullName evidence="3">Uncharacterized protein</fullName>
    </submittedName>
</protein>
<evidence type="ECO:0000256" key="2">
    <source>
        <dbReference type="SAM" id="SignalP"/>
    </source>
</evidence>
<feature type="compositionally biased region" description="Low complexity" evidence="1">
    <location>
        <begin position="331"/>
        <end position="345"/>
    </location>
</feature>
<feature type="signal peptide" evidence="2">
    <location>
        <begin position="1"/>
        <end position="22"/>
    </location>
</feature>
<comment type="caution">
    <text evidence="3">The sequence shown here is derived from an EMBL/GenBank/DDBJ whole genome shotgun (WGS) entry which is preliminary data.</text>
</comment>
<gene>
    <name evidence="3" type="ORF">IWQ60_002687</name>
</gene>
<evidence type="ECO:0000313" key="4">
    <source>
        <dbReference type="Proteomes" id="UP001150569"/>
    </source>
</evidence>
<name>A0A9W8AHK1_9FUNG</name>
<dbReference type="EMBL" id="JANBPT010000105">
    <property type="protein sequence ID" value="KAJ1927715.1"/>
    <property type="molecule type" value="Genomic_DNA"/>
</dbReference>
<feature type="region of interest" description="Disordered" evidence="1">
    <location>
        <begin position="263"/>
        <end position="369"/>
    </location>
</feature>
<reference evidence="3" key="1">
    <citation type="submission" date="2022-07" db="EMBL/GenBank/DDBJ databases">
        <title>Phylogenomic reconstructions and comparative analyses of Kickxellomycotina fungi.</title>
        <authorList>
            <person name="Reynolds N.K."/>
            <person name="Stajich J.E."/>
            <person name="Barry K."/>
            <person name="Grigoriev I.V."/>
            <person name="Crous P."/>
            <person name="Smith M.E."/>
        </authorList>
    </citation>
    <scope>NUCLEOTIDE SEQUENCE</scope>
    <source>
        <strain evidence="3">RSA 861</strain>
    </source>
</reference>
<dbReference type="OrthoDB" id="2342176at2759"/>
<organism evidence="3 4">
    <name type="scientific">Tieghemiomyces parasiticus</name>
    <dbReference type="NCBI Taxonomy" id="78921"/>
    <lineage>
        <taxon>Eukaryota</taxon>
        <taxon>Fungi</taxon>
        <taxon>Fungi incertae sedis</taxon>
        <taxon>Zoopagomycota</taxon>
        <taxon>Kickxellomycotina</taxon>
        <taxon>Dimargaritomycetes</taxon>
        <taxon>Dimargaritales</taxon>
        <taxon>Dimargaritaceae</taxon>
        <taxon>Tieghemiomyces</taxon>
    </lineage>
</organism>
<proteinExistence type="predicted"/>
<evidence type="ECO:0000256" key="1">
    <source>
        <dbReference type="SAM" id="MobiDB-lite"/>
    </source>
</evidence>
<feature type="compositionally biased region" description="Low complexity" evidence="1">
    <location>
        <begin position="282"/>
        <end position="304"/>
    </location>
</feature>
<evidence type="ECO:0000313" key="3">
    <source>
        <dbReference type="EMBL" id="KAJ1927715.1"/>
    </source>
</evidence>
<dbReference type="AlphaFoldDB" id="A0A9W8AHK1"/>
<feature type="compositionally biased region" description="Basic residues" evidence="1">
    <location>
        <begin position="348"/>
        <end position="362"/>
    </location>
</feature>
<sequence length="369" mass="38216">MKGSLLTMGAALLMSSLGLVDAHGMLYQISSNTVVSGPKSIGSRGNKEFWGTCGAGQGCTGPCDSPRADVDWTYTARPTVGRGTELTVSWKRLNHPGGFVRLAIAPFDQSDSWEAFNSNIVGGSCYERGCGATAADNKNFWGPLTGSGSDTCSTTITVPENLADGKYTVQWMWHGGGIVFGQKDSAFGEFYGCTDFKIQGGSAPVSAAPTAIDFKGGDFIQPNADDCRFWKCDKVGMCTYGGRKPANAHDPIEANATLDPAFTNVGPQRGRPDWAGGVNHVPSNNGTSATTSTTITTSPVATGSVAGPIPTSPSGNDDTGSGDGDVEDDTSTPSETSPTAPGSTSAHGGKKCMRKCRGHKCKAPTSSVI</sequence>
<feature type="chain" id="PRO_5040947213" evidence="2">
    <location>
        <begin position="23"/>
        <end position="369"/>
    </location>
</feature>
<dbReference type="Proteomes" id="UP001150569">
    <property type="component" value="Unassembled WGS sequence"/>
</dbReference>